<dbReference type="Proteomes" id="UP001187192">
    <property type="component" value="Unassembled WGS sequence"/>
</dbReference>
<proteinExistence type="predicted"/>
<feature type="compositionally biased region" description="Basic and acidic residues" evidence="1">
    <location>
        <begin position="97"/>
        <end position="107"/>
    </location>
</feature>
<keyword evidence="3" id="KW-1185">Reference proteome</keyword>
<evidence type="ECO:0000313" key="3">
    <source>
        <dbReference type="Proteomes" id="UP001187192"/>
    </source>
</evidence>
<feature type="non-terminal residue" evidence="2">
    <location>
        <position position="119"/>
    </location>
</feature>
<evidence type="ECO:0000256" key="1">
    <source>
        <dbReference type="SAM" id="MobiDB-lite"/>
    </source>
</evidence>
<sequence>MINNSKNTTEGTTGAADPKLLMEAMMGEMRRMLRGKLEQLHERVDRIENARVEQPQHVPHVRRQERVPVRGEAHDYYDIDGDEFDEGEDSVGSQKRFGRDRGVRNRGNDGMSGIKMKIP</sequence>
<organism evidence="2 3">
    <name type="scientific">Ficus carica</name>
    <name type="common">Common fig</name>
    <dbReference type="NCBI Taxonomy" id="3494"/>
    <lineage>
        <taxon>Eukaryota</taxon>
        <taxon>Viridiplantae</taxon>
        <taxon>Streptophyta</taxon>
        <taxon>Embryophyta</taxon>
        <taxon>Tracheophyta</taxon>
        <taxon>Spermatophyta</taxon>
        <taxon>Magnoliopsida</taxon>
        <taxon>eudicotyledons</taxon>
        <taxon>Gunneridae</taxon>
        <taxon>Pentapetalae</taxon>
        <taxon>rosids</taxon>
        <taxon>fabids</taxon>
        <taxon>Rosales</taxon>
        <taxon>Moraceae</taxon>
        <taxon>Ficeae</taxon>
        <taxon>Ficus</taxon>
    </lineage>
</organism>
<gene>
    <name evidence="2" type="ORF">TIFTF001_056216</name>
</gene>
<feature type="compositionally biased region" description="Basic and acidic residues" evidence="1">
    <location>
        <begin position="62"/>
        <end position="77"/>
    </location>
</feature>
<protein>
    <submittedName>
        <fullName evidence="2">Uncharacterized protein</fullName>
    </submittedName>
</protein>
<evidence type="ECO:0000313" key="2">
    <source>
        <dbReference type="EMBL" id="GMN74511.1"/>
    </source>
</evidence>
<reference evidence="2" key="1">
    <citation type="submission" date="2023-07" db="EMBL/GenBank/DDBJ databases">
        <title>draft genome sequence of fig (Ficus carica).</title>
        <authorList>
            <person name="Takahashi T."/>
            <person name="Nishimura K."/>
        </authorList>
    </citation>
    <scope>NUCLEOTIDE SEQUENCE</scope>
</reference>
<feature type="region of interest" description="Disordered" evidence="1">
    <location>
        <begin position="48"/>
        <end position="119"/>
    </location>
</feature>
<comment type="caution">
    <text evidence="2">The sequence shown here is derived from an EMBL/GenBank/DDBJ whole genome shotgun (WGS) entry which is preliminary data.</text>
</comment>
<dbReference type="AlphaFoldDB" id="A0AA88JJ03"/>
<name>A0AA88JJ03_FICCA</name>
<feature type="compositionally biased region" description="Acidic residues" evidence="1">
    <location>
        <begin position="78"/>
        <end position="89"/>
    </location>
</feature>
<accession>A0AA88JJ03</accession>
<dbReference type="EMBL" id="BTGU01019957">
    <property type="protein sequence ID" value="GMN74511.1"/>
    <property type="molecule type" value="Genomic_DNA"/>
</dbReference>